<evidence type="ECO:0000256" key="6">
    <source>
        <dbReference type="ARBA" id="ARBA00022892"/>
    </source>
</evidence>
<dbReference type="CDD" id="cd14942">
    <property type="entry name" value="TRAPPC3_bet3"/>
    <property type="match status" value="1"/>
</dbReference>
<dbReference type="Proteomes" id="UP000030640">
    <property type="component" value="Unassembled WGS sequence"/>
</dbReference>
<comment type="similarity">
    <text evidence="3">Belongs to the TRAPP small subunits family. BET3 subfamily.</text>
</comment>
<organism evidence="9 10">
    <name type="scientific">Plasmodium inui San Antonio 1</name>
    <dbReference type="NCBI Taxonomy" id="1237626"/>
    <lineage>
        <taxon>Eukaryota</taxon>
        <taxon>Sar</taxon>
        <taxon>Alveolata</taxon>
        <taxon>Apicomplexa</taxon>
        <taxon>Aconoidasida</taxon>
        <taxon>Haemosporida</taxon>
        <taxon>Plasmodiidae</taxon>
        <taxon>Plasmodium</taxon>
        <taxon>Plasmodium (Plasmodium)</taxon>
    </lineage>
</organism>
<dbReference type="GO" id="GO:0030008">
    <property type="term" value="C:TRAPP complex"/>
    <property type="evidence" value="ECO:0007669"/>
    <property type="project" value="InterPro"/>
</dbReference>
<dbReference type="FunFam" id="3.30.1380.20:FF:000001">
    <property type="entry name" value="Trafficking protein particle complex subunit BET3"/>
    <property type="match status" value="1"/>
</dbReference>
<proteinExistence type="inferred from homology"/>
<name>W7A120_9APIC</name>
<dbReference type="GeneID" id="20037770"/>
<dbReference type="InterPro" id="IPR016721">
    <property type="entry name" value="Bet3"/>
</dbReference>
<dbReference type="InterPro" id="IPR024096">
    <property type="entry name" value="NO_sig/Golgi_transp_ligand-bd"/>
</dbReference>
<feature type="region of interest" description="Disordered" evidence="8">
    <location>
        <begin position="27"/>
        <end position="66"/>
    </location>
</feature>
<dbReference type="RefSeq" id="XP_008816317.1">
    <property type="nucleotide sequence ID" value="XM_008818095.1"/>
</dbReference>
<sequence length="236" mass="26358">MSNEGNSSVTVARGGLLKLAVLRSAQVEPKGAPTNGSVKRPHMCRKKGGGRGDKKRDKKRGKTGRQNKANSELLSLTYGALVSQLLKDLELVDEVNEQLEKMGNNIGIRLIEEFLAKSDISFCEDFEETVEVIAKVAFKMFLGISGNVTCVDKETNLYSITFDRNPLSDFVELPKSLSSLNYCSLLCGVIRGALEQIRIKVNCYFVKDMLKGDDYYEIYIQLLEVMKEEILNDEES</sequence>
<dbReference type="GO" id="GO:0048193">
    <property type="term" value="P:Golgi vesicle transport"/>
    <property type="evidence" value="ECO:0007669"/>
    <property type="project" value="InterPro"/>
</dbReference>
<evidence type="ECO:0000256" key="8">
    <source>
        <dbReference type="SAM" id="MobiDB-lite"/>
    </source>
</evidence>
<dbReference type="EMBL" id="KI965468">
    <property type="protein sequence ID" value="EUD66912.1"/>
    <property type="molecule type" value="Genomic_DNA"/>
</dbReference>
<evidence type="ECO:0008006" key="11">
    <source>
        <dbReference type="Google" id="ProtNLM"/>
    </source>
</evidence>
<keyword evidence="4" id="KW-0813">Transport</keyword>
<keyword evidence="6" id="KW-0931">ER-Golgi transport</keyword>
<feature type="compositionally biased region" description="Basic residues" evidence="8">
    <location>
        <begin position="39"/>
        <end position="49"/>
    </location>
</feature>
<evidence type="ECO:0000256" key="1">
    <source>
        <dbReference type="ARBA" id="ARBA00004222"/>
    </source>
</evidence>
<keyword evidence="10" id="KW-1185">Reference proteome</keyword>
<evidence type="ECO:0000313" key="10">
    <source>
        <dbReference type="Proteomes" id="UP000030640"/>
    </source>
</evidence>
<evidence type="ECO:0000256" key="5">
    <source>
        <dbReference type="ARBA" id="ARBA00022824"/>
    </source>
</evidence>
<dbReference type="AlphaFoldDB" id="W7A120"/>
<dbReference type="VEuPathDB" id="PlasmoDB:C922_02496"/>
<dbReference type="OrthoDB" id="10262857at2759"/>
<dbReference type="Pfam" id="PF04051">
    <property type="entry name" value="TRAPP"/>
    <property type="match status" value="1"/>
</dbReference>
<evidence type="ECO:0000256" key="3">
    <source>
        <dbReference type="ARBA" id="ARBA00006218"/>
    </source>
</evidence>
<protein>
    <recommendedName>
        <fullName evidence="11">Trafficking protein particle complex subunit</fullName>
    </recommendedName>
</protein>
<dbReference type="GO" id="GO:0005783">
    <property type="term" value="C:endoplasmic reticulum"/>
    <property type="evidence" value="ECO:0007669"/>
    <property type="project" value="UniProtKB-SubCell"/>
</dbReference>
<evidence type="ECO:0000256" key="7">
    <source>
        <dbReference type="ARBA" id="ARBA00023034"/>
    </source>
</evidence>
<evidence type="ECO:0000313" key="9">
    <source>
        <dbReference type="EMBL" id="EUD66912.1"/>
    </source>
</evidence>
<dbReference type="SUPFAM" id="SSF111126">
    <property type="entry name" value="Ligand-binding domain in the NO signalling and Golgi transport"/>
    <property type="match status" value="1"/>
</dbReference>
<dbReference type="InterPro" id="IPR007194">
    <property type="entry name" value="TRAPP_component"/>
</dbReference>
<keyword evidence="5" id="KW-0256">Endoplasmic reticulum</keyword>
<dbReference type="PANTHER" id="PTHR13048">
    <property type="entry name" value="TRAFFICKING PROTEIN PARTICLE COMPLEX SUBUNIT 3"/>
    <property type="match status" value="1"/>
</dbReference>
<dbReference type="GO" id="GO:0016236">
    <property type="term" value="P:macroautophagy"/>
    <property type="evidence" value="ECO:0007669"/>
    <property type="project" value="UniProtKB-ARBA"/>
</dbReference>
<evidence type="ECO:0000256" key="2">
    <source>
        <dbReference type="ARBA" id="ARBA00004240"/>
    </source>
</evidence>
<dbReference type="Gene3D" id="3.30.1380.20">
    <property type="entry name" value="Trafficking protein particle complex subunit 3"/>
    <property type="match status" value="1"/>
</dbReference>
<reference evidence="9 10" key="1">
    <citation type="submission" date="2013-02" db="EMBL/GenBank/DDBJ databases">
        <title>The Genome Sequence of Plasmodium inui San Antonio 1.</title>
        <authorList>
            <consortium name="The Broad Institute Genome Sequencing Platform"/>
            <consortium name="The Broad Institute Genome Sequencing Center for Infectious Disease"/>
            <person name="Neafsey D."/>
            <person name="Cheeseman I."/>
            <person name="Volkman S."/>
            <person name="Adams J."/>
            <person name="Walker B."/>
            <person name="Young S.K."/>
            <person name="Zeng Q."/>
            <person name="Gargeya S."/>
            <person name="Fitzgerald M."/>
            <person name="Haas B."/>
            <person name="Abouelleil A."/>
            <person name="Alvarado L."/>
            <person name="Arachchi H.M."/>
            <person name="Berlin A.M."/>
            <person name="Chapman S.B."/>
            <person name="Dewar J."/>
            <person name="Goldberg J."/>
            <person name="Griggs A."/>
            <person name="Gujja S."/>
            <person name="Hansen M."/>
            <person name="Howarth C."/>
            <person name="Imamovic A."/>
            <person name="Larimer J."/>
            <person name="McCowan C."/>
            <person name="Murphy C."/>
            <person name="Neiman D."/>
            <person name="Pearson M."/>
            <person name="Priest M."/>
            <person name="Roberts A."/>
            <person name="Saif S."/>
            <person name="Shea T."/>
            <person name="Sisk P."/>
            <person name="Sykes S."/>
            <person name="Wortman J."/>
            <person name="Nusbaum C."/>
            <person name="Birren B."/>
        </authorList>
    </citation>
    <scope>NUCLEOTIDE SEQUENCE [LARGE SCALE GENOMIC DNA]</scope>
    <source>
        <strain evidence="9 10">San Antonio 1</strain>
    </source>
</reference>
<comment type="subcellular location">
    <subcellularLocation>
        <location evidence="2">Endoplasmic reticulum</location>
    </subcellularLocation>
    <subcellularLocation>
        <location evidence="1">Golgi apparatus</location>
        <location evidence="1">cis-Golgi network</location>
    </subcellularLocation>
</comment>
<gene>
    <name evidence="9" type="ORF">C922_02496</name>
</gene>
<feature type="compositionally biased region" description="Basic residues" evidence="8">
    <location>
        <begin position="56"/>
        <end position="65"/>
    </location>
</feature>
<keyword evidence="7" id="KW-0333">Golgi apparatus</keyword>
<dbReference type="GO" id="GO:0005794">
    <property type="term" value="C:Golgi apparatus"/>
    <property type="evidence" value="ECO:0007669"/>
    <property type="project" value="UniProtKB-SubCell"/>
</dbReference>
<accession>W7A120</accession>
<evidence type="ECO:0000256" key="4">
    <source>
        <dbReference type="ARBA" id="ARBA00022448"/>
    </source>
</evidence>